<keyword evidence="2" id="KW-0274">FAD</keyword>
<dbReference type="InterPro" id="IPR002938">
    <property type="entry name" value="FAD-bd"/>
</dbReference>
<dbReference type="Proteomes" id="UP000693738">
    <property type="component" value="Unassembled WGS sequence"/>
</dbReference>
<dbReference type="GO" id="GO:0071949">
    <property type="term" value="F:FAD binding"/>
    <property type="evidence" value="ECO:0007669"/>
    <property type="project" value="InterPro"/>
</dbReference>
<dbReference type="Pfam" id="PF01494">
    <property type="entry name" value="FAD_binding_3"/>
    <property type="match status" value="1"/>
</dbReference>
<dbReference type="EMBL" id="CAJSTJ010000133">
    <property type="protein sequence ID" value="CAG7560312.1"/>
    <property type="molecule type" value="Genomic_DNA"/>
</dbReference>
<reference evidence="5" key="1">
    <citation type="submission" date="2021-05" db="EMBL/GenBank/DDBJ databases">
        <authorList>
            <person name="Khan N."/>
        </authorList>
    </citation>
    <scope>NUCLEOTIDE SEQUENCE</scope>
</reference>
<dbReference type="GO" id="GO:0016491">
    <property type="term" value="F:oxidoreductase activity"/>
    <property type="evidence" value="ECO:0007669"/>
    <property type="project" value="UniProtKB-KW"/>
</dbReference>
<evidence type="ECO:0000256" key="1">
    <source>
        <dbReference type="ARBA" id="ARBA00022630"/>
    </source>
</evidence>
<dbReference type="PANTHER" id="PTHR46865:SF8">
    <property type="entry name" value="POSSIBLE OXIDOREDUCTASE"/>
    <property type="match status" value="1"/>
</dbReference>
<organism evidence="5 6">
    <name type="scientific">Fusarium equiseti</name>
    <name type="common">Fusarium scirpi</name>
    <dbReference type="NCBI Taxonomy" id="61235"/>
    <lineage>
        <taxon>Eukaryota</taxon>
        <taxon>Fungi</taxon>
        <taxon>Dikarya</taxon>
        <taxon>Ascomycota</taxon>
        <taxon>Pezizomycotina</taxon>
        <taxon>Sordariomycetes</taxon>
        <taxon>Hypocreomycetidae</taxon>
        <taxon>Hypocreales</taxon>
        <taxon>Nectriaceae</taxon>
        <taxon>Fusarium</taxon>
        <taxon>Fusarium incarnatum-equiseti species complex</taxon>
    </lineage>
</organism>
<gene>
    <name evidence="5" type="ORF">FEQUK3_LOCUS6029</name>
</gene>
<evidence type="ECO:0000313" key="5">
    <source>
        <dbReference type="EMBL" id="CAG7560312.1"/>
    </source>
</evidence>
<accession>A0A8J2IUT5</accession>
<feature type="domain" description="FAD-binding" evidence="4">
    <location>
        <begin position="7"/>
        <end position="163"/>
    </location>
</feature>
<dbReference type="PANTHER" id="PTHR46865">
    <property type="entry name" value="OXIDOREDUCTASE-RELATED"/>
    <property type="match status" value="1"/>
</dbReference>
<evidence type="ECO:0000259" key="4">
    <source>
        <dbReference type="Pfam" id="PF01494"/>
    </source>
</evidence>
<evidence type="ECO:0000256" key="3">
    <source>
        <dbReference type="ARBA" id="ARBA00023002"/>
    </source>
</evidence>
<proteinExistence type="predicted"/>
<keyword evidence="1" id="KW-0285">Flavoprotein</keyword>
<name>A0A8J2IUT5_FUSEQ</name>
<keyword evidence="3" id="KW-0560">Oxidoreductase</keyword>
<dbReference type="InterPro" id="IPR051704">
    <property type="entry name" value="FAD_aromatic-hydroxylase"/>
</dbReference>
<sequence length="413" mass="45546">MEGKPKALIVGAGLSAVWLPDKPGWATTIIERAPKIRGGGYVVSLSGRCLDVIKAVGLYEDLKAISYNVDMNVLYDNKGRELISFNFENVHGGTESCAVCRVDLAALLATTLSGSAIIRFNKTLEDAIEGQDEQKIRATLRSGEIVEADLLIGADGIRSSVRNMFWKNEDCLQDLGLCYATYGVGQTEPLKASCVSFNSLGHLDILYRLWDDRLAALHIWRDDGSALQGRGLGFALLRKVIPGPPRIAQVIDIAEKSGSSSIIDSLTLVKLQQWSKGRILLLGDAAHCLTLLSGQGAAMTLVSAEILGKELVATEDITKALVNHDKKLRSTIVRLQDRSKRLTSNYIPKNAFMYYLGNLLMRFLPNSWIVSWHSSGAEMDLIEEGKVEPRSSRMRQCIYAFFQAKIVTRQRSR</sequence>
<dbReference type="AlphaFoldDB" id="A0A8J2IUT5"/>
<evidence type="ECO:0000313" key="6">
    <source>
        <dbReference type="Proteomes" id="UP000693738"/>
    </source>
</evidence>
<evidence type="ECO:0000256" key="2">
    <source>
        <dbReference type="ARBA" id="ARBA00022827"/>
    </source>
</evidence>
<protein>
    <recommendedName>
        <fullName evidence="4">FAD-binding domain-containing protein</fullName>
    </recommendedName>
</protein>
<comment type="caution">
    <text evidence="5">The sequence shown here is derived from an EMBL/GenBank/DDBJ whole genome shotgun (WGS) entry which is preliminary data.</text>
</comment>